<feature type="region of interest" description="Disordered" evidence="1">
    <location>
        <begin position="645"/>
        <end position="668"/>
    </location>
</feature>
<feature type="compositionally biased region" description="Basic and acidic residues" evidence="1">
    <location>
        <begin position="472"/>
        <end position="483"/>
    </location>
</feature>
<dbReference type="OrthoDB" id="5588096at2759"/>
<organism evidence="3 4">
    <name type="scientific">Tothia fuscella</name>
    <dbReference type="NCBI Taxonomy" id="1048955"/>
    <lineage>
        <taxon>Eukaryota</taxon>
        <taxon>Fungi</taxon>
        <taxon>Dikarya</taxon>
        <taxon>Ascomycota</taxon>
        <taxon>Pezizomycotina</taxon>
        <taxon>Dothideomycetes</taxon>
        <taxon>Pleosporomycetidae</taxon>
        <taxon>Venturiales</taxon>
        <taxon>Cylindrosympodiaceae</taxon>
        <taxon>Tothia</taxon>
    </lineage>
</organism>
<dbReference type="PANTHER" id="PTHR21601">
    <property type="entry name" value="SPA2 PROTEIN"/>
    <property type="match status" value="1"/>
</dbReference>
<proteinExistence type="predicted"/>
<feature type="region of interest" description="Disordered" evidence="1">
    <location>
        <begin position="355"/>
        <end position="380"/>
    </location>
</feature>
<feature type="compositionally biased region" description="Polar residues" evidence="1">
    <location>
        <begin position="1"/>
        <end position="16"/>
    </location>
</feature>
<feature type="compositionally biased region" description="Polar residues" evidence="1">
    <location>
        <begin position="42"/>
        <end position="53"/>
    </location>
</feature>
<keyword evidence="4" id="KW-1185">Reference proteome</keyword>
<dbReference type="GO" id="GO:1902716">
    <property type="term" value="C:cell cortex of growing cell tip"/>
    <property type="evidence" value="ECO:0007669"/>
    <property type="project" value="TreeGrafter"/>
</dbReference>
<evidence type="ECO:0000256" key="1">
    <source>
        <dbReference type="SAM" id="MobiDB-lite"/>
    </source>
</evidence>
<feature type="domain" description="GIT Spa2 homology (SHD)" evidence="2">
    <location>
        <begin position="135"/>
        <end position="165"/>
    </location>
</feature>
<evidence type="ECO:0000313" key="4">
    <source>
        <dbReference type="Proteomes" id="UP000800235"/>
    </source>
</evidence>
<dbReference type="GO" id="GO:0005078">
    <property type="term" value="F:MAP-kinase scaffold activity"/>
    <property type="evidence" value="ECO:0007669"/>
    <property type="project" value="TreeGrafter"/>
</dbReference>
<dbReference type="Pfam" id="PF08518">
    <property type="entry name" value="GIT_SHD"/>
    <property type="match status" value="2"/>
</dbReference>
<name>A0A9P4NLG8_9PEZI</name>
<feature type="compositionally biased region" description="Low complexity" evidence="1">
    <location>
        <begin position="650"/>
        <end position="662"/>
    </location>
</feature>
<dbReference type="InterPro" id="IPR013724">
    <property type="entry name" value="GIT_SHD"/>
</dbReference>
<accession>A0A9P4NLG8</accession>
<dbReference type="GO" id="GO:0005826">
    <property type="term" value="C:actomyosin contractile ring"/>
    <property type="evidence" value="ECO:0007669"/>
    <property type="project" value="TreeGrafter"/>
</dbReference>
<dbReference type="InterPro" id="IPR039892">
    <property type="entry name" value="Spa2/Sph1"/>
</dbReference>
<dbReference type="EMBL" id="MU007067">
    <property type="protein sequence ID" value="KAF2425782.1"/>
    <property type="molecule type" value="Genomic_DNA"/>
</dbReference>
<evidence type="ECO:0000259" key="2">
    <source>
        <dbReference type="SMART" id="SM00555"/>
    </source>
</evidence>
<feature type="domain" description="GIT Spa2 homology (SHD)" evidence="2">
    <location>
        <begin position="194"/>
        <end position="224"/>
    </location>
</feature>
<feature type="region of interest" description="Disordered" evidence="1">
    <location>
        <begin position="225"/>
        <end position="334"/>
    </location>
</feature>
<protein>
    <recommendedName>
        <fullName evidence="2">GIT Spa2 homology (SHD) domain-containing protein</fullName>
    </recommendedName>
</protein>
<reference evidence="3" key="1">
    <citation type="journal article" date="2020" name="Stud. Mycol.">
        <title>101 Dothideomycetes genomes: a test case for predicting lifestyles and emergence of pathogens.</title>
        <authorList>
            <person name="Haridas S."/>
            <person name="Albert R."/>
            <person name="Binder M."/>
            <person name="Bloem J."/>
            <person name="Labutti K."/>
            <person name="Salamov A."/>
            <person name="Andreopoulos B."/>
            <person name="Baker S."/>
            <person name="Barry K."/>
            <person name="Bills G."/>
            <person name="Bluhm B."/>
            <person name="Cannon C."/>
            <person name="Castanera R."/>
            <person name="Culley D."/>
            <person name="Daum C."/>
            <person name="Ezra D."/>
            <person name="Gonzalez J."/>
            <person name="Henrissat B."/>
            <person name="Kuo A."/>
            <person name="Liang C."/>
            <person name="Lipzen A."/>
            <person name="Lutzoni F."/>
            <person name="Magnuson J."/>
            <person name="Mondo S."/>
            <person name="Nolan M."/>
            <person name="Ohm R."/>
            <person name="Pangilinan J."/>
            <person name="Park H.-J."/>
            <person name="Ramirez L."/>
            <person name="Alfaro M."/>
            <person name="Sun H."/>
            <person name="Tritt A."/>
            <person name="Yoshinaga Y."/>
            <person name="Zwiers L.-H."/>
            <person name="Turgeon B."/>
            <person name="Goodwin S."/>
            <person name="Spatafora J."/>
            <person name="Crous P."/>
            <person name="Grigoriev I."/>
        </authorList>
    </citation>
    <scope>NUCLEOTIDE SEQUENCE</scope>
    <source>
        <strain evidence="3">CBS 130266</strain>
    </source>
</reference>
<feature type="region of interest" description="Disordered" evidence="1">
    <location>
        <begin position="472"/>
        <end position="494"/>
    </location>
</feature>
<dbReference type="InterPro" id="IPR056439">
    <property type="entry name" value="VBS_C3G9"/>
</dbReference>
<dbReference type="Proteomes" id="UP000800235">
    <property type="component" value="Unassembled WGS sequence"/>
</dbReference>
<dbReference type="AlphaFoldDB" id="A0A9P4NLG8"/>
<dbReference type="SMART" id="SM00555">
    <property type="entry name" value="GIT"/>
    <property type="match status" value="2"/>
</dbReference>
<gene>
    <name evidence="3" type="ORF">EJ08DRAFT_382805</name>
</gene>
<feature type="region of interest" description="Disordered" evidence="1">
    <location>
        <begin position="1"/>
        <end position="89"/>
    </location>
</feature>
<dbReference type="PANTHER" id="PTHR21601:SF0">
    <property type="entry name" value="PROTEIN SPA2-RELATED"/>
    <property type="match status" value="1"/>
</dbReference>
<sequence>MNSALSPASVESNDWSPINGYQAYGANGANNKNLRGLPDTPPISQHSSASTTDGPMSNGNRGPPNGNPSPPSSISRSSDGGGLYAPSIAPSIASSVDGRRAYMMEEALSEHYRVLRNYLAAYLNSERGDSRQNRARDKLLRLSSVQFQELSTDVYDELLRREDDRKRGGPAAPANQTPKFLQPKDNFHFKRNQARQKLSTLPSDRFRQLATDVFYELERRYPRFAGGGRLDSRAGSMDSTRAPRPNFAPPPRTASRGAPDMQRRGPSPFRNGSPFEGPPPGIQPGLDTSPNDYSRALPKTFQSNTIIPNKGMLVEDDDDDDAPRNLDGPTNHEAAELRTQVQKLEQKVDELQGELREKSSELDKTRSLEQDQNSSLENERSGWDNLRYSLEAKVKEAQDLNNSLQAELDRIRSESLNNERQMREELDGAREQLDSAVLSERELERGLRAQIEDARQEGRNIERDLRAQLDDLARNNTQTRERSNSASAPSEWRERYEALERELAEQRQTTEEVRREAAQSLVEMRDLSMQSAETVEKEERLLDTVAALEREVRDWKSRYAKVKSQNRSMRSSSMGLPGMNGDSAQYATDSAFISPNGLVKDFHLTNYQLAIDELLQLARKPNSEATIEGMKQVIVGVRQISSDIDAAPTSSSSVNGSQSSSSPDTARLKTKLSQAANNLITASKGHASAAGLAPVSLVDAAATHLTSAVIDLVRVVKIRPTPADEIERDEIEISKPAPLNMRGKTPTSPNESGLLISKPNGLSGHARNKSSMNSNMSSGQYSAYSRYSRYSNSMSPARENMVNGDGKGLGISPVMPMSMVRESGVEEFKNYLEDSTAVLVRSIQPLVNTIRTGGANDPSADATISAYIREISVTVNDIVRKTNEAVYELQDSALQKHAPPVAKALEICSTELIKLSEEKNGNDSLPPIAFRIARATKELVLRVDRIKSGELTAEMSLPAEF</sequence>
<comment type="caution">
    <text evidence="3">The sequence shown here is derived from an EMBL/GenBank/DDBJ whole genome shotgun (WGS) entry which is preliminary data.</text>
</comment>
<feature type="compositionally biased region" description="Basic and acidic residues" evidence="1">
    <location>
        <begin position="355"/>
        <end position="369"/>
    </location>
</feature>
<dbReference type="Pfam" id="PF23742">
    <property type="entry name" value="VBS_C3G9"/>
    <property type="match status" value="1"/>
</dbReference>
<evidence type="ECO:0000313" key="3">
    <source>
        <dbReference type="EMBL" id="KAF2425782.1"/>
    </source>
</evidence>
<feature type="region of interest" description="Disordered" evidence="1">
    <location>
        <begin position="161"/>
        <end position="185"/>
    </location>
</feature>
<feature type="compositionally biased region" description="Low complexity" evidence="1">
    <location>
        <begin position="54"/>
        <end position="64"/>
    </location>
</feature>